<keyword evidence="5 12" id="KW-0812">Transmembrane</keyword>
<proteinExistence type="inferred from homology"/>
<dbReference type="PANTHER" id="PTHR12640">
    <property type="entry name" value="RIBOPHORIN II"/>
    <property type="match status" value="1"/>
</dbReference>
<evidence type="ECO:0000256" key="13">
    <source>
        <dbReference type="SAM" id="SignalP"/>
    </source>
</evidence>
<dbReference type="PANTHER" id="PTHR12640:SF0">
    <property type="entry name" value="DOLICHYL-DIPHOSPHOOLIGOSACCHARIDE--PROTEIN GLYCOSYLTRANSFERASE SUBUNIT 2"/>
    <property type="match status" value="1"/>
</dbReference>
<dbReference type="Pfam" id="PF23860">
    <property type="entry name" value="Ribophorin_II_3rd"/>
    <property type="match status" value="1"/>
</dbReference>
<keyword evidence="8 12" id="KW-1133">Transmembrane helix</keyword>
<comment type="similarity">
    <text evidence="4">Belongs to the SWP1 family.</text>
</comment>
<feature type="chain" id="PRO_5044187822" description="Ribophorin II" evidence="13">
    <location>
        <begin position="21"/>
        <end position="281"/>
    </location>
</feature>
<feature type="transmembrane region" description="Helical" evidence="12">
    <location>
        <begin position="198"/>
        <end position="220"/>
    </location>
</feature>
<dbReference type="Pfam" id="PF25147">
    <property type="entry name" value="Ribophorin_II_C"/>
    <property type="match status" value="1"/>
</dbReference>
<evidence type="ECO:0000256" key="6">
    <source>
        <dbReference type="ARBA" id="ARBA00022729"/>
    </source>
</evidence>
<evidence type="ECO:0000256" key="3">
    <source>
        <dbReference type="ARBA" id="ARBA00004922"/>
    </source>
</evidence>
<comment type="function">
    <text evidence="1">Subunit of the oligosaccharyl transferase (OST) complex that catalyzes the initial transfer of a defined glycan (Glc(3)Man(9)GlcNAc(2) in eukaryotes) from the lipid carrier dolichol-pyrophosphate to an asparagine residue within an Asn-X-Ser/Thr consensus motif in nascent polypeptide chains, the first step in protein N-glycosylation. N-glycosylation occurs cotranslationally and the complex associates with the Sec61 complex at the channel-forming translocon complex that mediates protein translocation across the endoplasmic reticulum (ER). All subunits are required for a maximal enzyme activity.</text>
</comment>
<dbReference type="GeneID" id="17354062"/>
<organism evidence="17">
    <name type="scientific">Chlorella variabilis</name>
    <name type="common">Green alga</name>
    <dbReference type="NCBI Taxonomy" id="554065"/>
    <lineage>
        <taxon>Eukaryota</taxon>
        <taxon>Viridiplantae</taxon>
        <taxon>Chlorophyta</taxon>
        <taxon>core chlorophytes</taxon>
        <taxon>Trebouxiophyceae</taxon>
        <taxon>Chlorellales</taxon>
        <taxon>Chlorellaceae</taxon>
        <taxon>Chlorella clade</taxon>
        <taxon>Chlorella</taxon>
    </lineage>
</organism>
<evidence type="ECO:0000256" key="8">
    <source>
        <dbReference type="ARBA" id="ARBA00022989"/>
    </source>
</evidence>
<evidence type="ECO:0000256" key="4">
    <source>
        <dbReference type="ARBA" id="ARBA00009038"/>
    </source>
</evidence>
<dbReference type="UniPathway" id="UPA00378"/>
<dbReference type="eggNOG" id="KOG2447">
    <property type="taxonomic scope" value="Eukaryota"/>
</dbReference>
<dbReference type="OMA" id="VFFMYYT"/>
<feature type="domain" description="Ribophorin II third" evidence="14">
    <location>
        <begin position="33"/>
        <end position="156"/>
    </location>
</feature>
<keyword evidence="17" id="KW-1185">Reference proteome</keyword>
<dbReference type="InParanoid" id="E1ZHV6"/>
<keyword evidence="9 12" id="KW-0472">Membrane</keyword>
<evidence type="ECO:0000256" key="11">
    <source>
        <dbReference type="ARBA" id="ARBA00032139"/>
    </source>
</evidence>
<protein>
    <recommendedName>
        <fullName evidence="11">Ribophorin II</fullName>
    </recommendedName>
    <alternativeName>
        <fullName evidence="10">Ribophorin-2</fullName>
    </alternativeName>
</protein>
<reference evidence="16 17" key="1">
    <citation type="journal article" date="2010" name="Plant Cell">
        <title>The Chlorella variabilis NC64A genome reveals adaptation to photosymbiosis, coevolution with viruses, and cryptic sex.</title>
        <authorList>
            <person name="Blanc G."/>
            <person name="Duncan G."/>
            <person name="Agarkova I."/>
            <person name="Borodovsky M."/>
            <person name="Gurnon J."/>
            <person name="Kuo A."/>
            <person name="Lindquist E."/>
            <person name="Lucas S."/>
            <person name="Pangilinan J."/>
            <person name="Polle J."/>
            <person name="Salamov A."/>
            <person name="Terry A."/>
            <person name="Yamada T."/>
            <person name="Dunigan D.D."/>
            <person name="Grigoriev I.V."/>
            <person name="Claverie J.M."/>
            <person name="Van Etten J.L."/>
        </authorList>
    </citation>
    <scope>NUCLEOTIDE SEQUENCE [LARGE SCALE GENOMIC DNA]</scope>
    <source>
        <strain evidence="16 17">NC64A</strain>
    </source>
</reference>
<accession>E1ZHV6</accession>
<dbReference type="KEGG" id="cvr:CHLNCDRAFT_135274"/>
<evidence type="ECO:0000256" key="12">
    <source>
        <dbReference type="SAM" id="Phobius"/>
    </source>
</evidence>
<keyword evidence="6 13" id="KW-0732">Signal</keyword>
<evidence type="ECO:0000256" key="2">
    <source>
        <dbReference type="ARBA" id="ARBA00004477"/>
    </source>
</evidence>
<dbReference type="AlphaFoldDB" id="E1ZHV6"/>
<dbReference type="GO" id="GO:0006487">
    <property type="term" value="P:protein N-linked glycosylation"/>
    <property type="evidence" value="ECO:0007669"/>
    <property type="project" value="TreeGrafter"/>
</dbReference>
<evidence type="ECO:0000313" key="16">
    <source>
        <dbReference type="EMBL" id="EFN54670.1"/>
    </source>
</evidence>
<dbReference type="InterPro" id="IPR056790">
    <property type="entry name" value="Ribophorin_II_C"/>
</dbReference>
<evidence type="ECO:0000259" key="15">
    <source>
        <dbReference type="Pfam" id="PF25147"/>
    </source>
</evidence>
<evidence type="ECO:0000256" key="10">
    <source>
        <dbReference type="ARBA" id="ARBA00030078"/>
    </source>
</evidence>
<evidence type="ECO:0000256" key="5">
    <source>
        <dbReference type="ARBA" id="ARBA00022692"/>
    </source>
</evidence>
<dbReference type="EMBL" id="GL433847">
    <property type="protein sequence ID" value="EFN54670.1"/>
    <property type="molecule type" value="Genomic_DNA"/>
</dbReference>
<dbReference type="Proteomes" id="UP000008141">
    <property type="component" value="Unassembled WGS sequence"/>
</dbReference>
<keyword evidence="7" id="KW-0256">Endoplasmic reticulum</keyword>
<evidence type="ECO:0000313" key="17">
    <source>
        <dbReference type="Proteomes" id="UP000008141"/>
    </source>
</evidence>
<dbReference type="RefSeq" id="XP_005846772.1">
    <property type="nucleotide sequence ID" value="XM_005846710.1"/>
</dbReference>
<feature type="domain" description="Ribophorin II C-terminal" evidence="15">
    <location>
        <begin position="190"/>
        <end position="263"/>
    </location>
</feature>
<dbReference type="OrthoDB" id="432292at2759"/>
<name>E1ZHV6_CHLVA</name>
<dbReference type="STRING" id="554065.E1ZHV6"/>
<evidence type="ECO:0000256" key="1">
    <source>
        <dbReference type="ARBA" id="ARBA00002791"/>
    </source>
</evidence>
<evidence type="ECO:0000256" key="9">
    <source>
        <dbReference type="ARBA" id="ARBA00023136"/>
    </source>
</evidence>
<comment type="pathway">
    <text evidence="3">Protein modification; protein glycosylation.</text>
</comment>
<evidence type="ECO:0000259" key="14">
    <source>
        <dbReference type="Pfam" id="PF23860"/>
    </source>
</evidence>
<sequence length="281" mass="29825">MARRVLAALCAALLIVAVAGDEPASDITLKDVTVSLLEASGTPASVQQMAGPSTGRLGALDHTRTMKVSLATALASAPDEDFRPQQVFLRLTSRVSGGAAYFAAVKAKDGTLYATAKSADIQKQVGLQSGAYDATLLVGDTRSAQPVQWSLGEVQVLHPPLDDGSQPEGAAYRAMDRLFTPLPEILHMHRKPERRAPAIVSLVFTLLAAAPVVLYVGVALQLGGNLKGFPSGAGFLAAAGFHLGLLAILALYLLFWIQLNLMQAGWGGCCLPYQCWWCWRL</sequence>
<dbReference type="InterPro" id="IPR008814">
    <property type="entry name" value="Swp1"/>
</dbReference>
<feature type="signal peptide" evidence="13">
    <location>
        <begin position="1"/>
        <end position="20"/>
    </location>
</feature>
<dbReference type="InterPro" id="IPR055374">
    <property type="entry name" value="Ribophorin_II_3rd"/>
</dbReference>
<comment type="subcellular location">
    <subcellularLocation>
        <location evidence="2">Endoplasmic reticulum membrane</location>
        <topology evidence="2">Multi-pass membrane protein</topology>
    </subcellularLocation>
</comment>
<evidence type="ECO:0000256" key="7">
    <source>
        <dbReference type="ARBA" id="ARBA00022824"/>
    </source>
</evidence>
<feature type="transmembrane region" description="Helical" evidence="12">
    <location>
        <begin position="232"/>
        <end position="257"/>
    </location>
</feature>
<dbReference type="GO" id="GO:0008250">
    <property type="term" value="C:oligosaccharyltransferase complex"/>
    <property type="evidence" value="ECO:0007669"/>
    <property type="project" value="InterPro"/>
</dbReference>
<gene>
    <name evidence="16" type="ORF">CHLNCDRAFT_135274</name>
</gene>